<dbReference type="OrthoDB" id="10060618at2759"/>
<dbReference type="Pfam" id="PF20700">
    <property type="entry name" value="Mutator"/>
    <property type="match status" value="1"/>
</dbReference>
<dbReference type="Proteomes" id="UP000008237">
    <property type="component" value="Unassembled WGS sequence"/>
</dbReference>
<accession>E2B453</accession>
<organism evidence="4">
    <name type="scientific">Harpegnathos saltator</name>
    <name type="common">Jerdon's jumping ant</name>
    <dbReference type="NCBI Taxonomy" id="610380"/>
    <lineage>
        <taxon>Eukaryota</taxon>
        <taxon>Metazoa</taxon>
        <taxon>Ecdysozoa</taxon>
        <taxon>Arthropoda</taxon>
        <taxon>Hexapoda</taxon>
        <taxon>Insecta</taxon>
        <taxon>Pterygota</taxon>
        <taxon>Neoptera</taxon>
        <taxon>Endopterygota</taxon>
        <taxon>Hymenoptera</taxon>
        <taxon>Apocrita</taxon>
        <taxon>Aculeata</taxon>
        <taxon>Formicoidea</taxon>
        <taxon>Formicidae</taxon>
        <taxon>Ponerinae</taxon>
        <taxon>Ponerini</taxon>
        <taxon>Harpegnathos</taxon>
    </lineage>
</organism>
<reference evidence="3 4" key="1">
    <citation type="journal article" date="2010" name="Science">
        <title>Genomic comparison of the ants Camponotus floridanus and Harpegnathos saltator.</title>
        <authorList>
            <person name="Bonasio R."/>
            <person name="Zhang G."/>
            <person name="Ye C."/>
            <person name="Mutti N.S."/>
            <person name="Fang X."/>
            <person name="Qin N."/>
            <person name="Donahue G."/>
            <person name="Yang P."/>
            <person name="Li Q."/>
            <person name="Li C."/>
            <person name="Zhang P."/>
            <person name="Huang Z."/>
            <person name="Berger S.L."/>
            <person name="Reinberg D."/>
            <person name="Wang J."/>
            <person name="Liebig J."/>
        </authorList>
    </citation>
    <scope>NUCLEOTIDE SEQUENCE [LARGE SCALE GENOMIC DNA]</scope>
    <source>
        <strain evidence="3 4">R22 G/1</strain>
    </source>
</reference>
<dbReference type="InterPro" id="IPR049012">
    <property type="entry name" value="Mutator_transp_dom"/>
</dbReference>
<evidence type="ECO:0000313" key="2">
    <source>
        <dbReference type="EMBL" id="EFN75401.1"/>
    </source>
</evidence>
<feature type="domain" description="Mutator-like transposase" evidence="1">
    <location>
        <begin position="1"/>
        <end position="89"/>
    </location>
</feature>
<name>E2B453_HARSA</name>
<dbReference type="EMBL" id="GL445476">
    <property type="protein sequence ID" value="EFN89529.1"/>
    <property type="molecule type" value="Genomic_DNA"/>
</dbReference>
<evidence type="ECO:0000313" key="3">
    <source>
        <dbReference type="EMBL" id="EFN89529.1"/>
    </source>
</evidence>
<proteinExistence type="predicted"/>
<gene>
    <name evidence="3" type="ORF">EAI_01109</name>
    <name evidence="2" type="ORF">EAI_16814</name>
</gene>
<evidence type="ECO:0000259" key="1">
    <source>
        <dbReference type="Pfam" id="PF20700"/>
    </source>
</evidence>
<dbReference type="AlphaFoldDB" id="E2B453"/>
<feature type="non-terminal residue" evidence="3">
    <location>
        <position position="95"/>
    </location>
</feature>
<sequence>CSANHTGSAGKMECDAMVQIFQRSVELYNTAYAYYIGDGDSKTFSALLNARIYDNIIPKKLECVGHVQKRMGRWLRNVKNTYKEAAKATKSRSAS</sequence>
<feature type="non-terminal residue" evidence="3">
    <location>
        <position position="1"/>
    </location>
</feature>
<keyword evidence="4" id="KW-1185">Reference proteome</keyword>
<protein>
    <recommendedName>
        <fullName evidence="1">Mutator-like transposase domain-containing protein</fullName>
    </recommendedName>
</protein>
<dbReference type="EMBL" id="GL453862">
    <property type="protein sequence ID" value="EFN75401.1"/>
    <property type="molecule type" value="Genomic_DNA"/>
</dbReference>
<evidence type="ECO:0000313" key="4">
    <source>
        <dbReference type="Proteomes" id="UP000008237"/>
    </source>
</evidence>